<organism evidence="1 2">
    <name type="scientific">Roseateles depolymerans</name>
    <dbReference type="NCBI Taxonomy" id="76731"/>
    <lineage>
        <taxon>Bacteria</taxon>
        <taxon>Pseudomonadati</taxon>
        <taxon>Pseudomonadota</taxon>
        <taxon>Betaproteobacteria</taxon>
        <taxon>Burkholderiales</taxon>
        <taxon>Sphaerotilaceae</taxon>
        <taxon>Roseateles</taxon>
    </lineage>
</organism>
<comment type="caution">
    <text evidence="1">The sequence shown here is derived from an EMBL/GenBank/DDBJ whole genome shotgun (WGS) entry which is preliminary data.</text>
</comment>
<dbReference type="Gene3D" id="3.40.50.2000">
    <property type="entry name" value="Glycogen Phosphorylase B"/>
    <property type="match status" value="1"/>
</dbReference>
<dbReference type="EMBL" id="QFOD01000036">
    <property type="protein sequence ID" value="PZP27074.1"/>
    <property type="molecule type" value="Genomic_DNA"/>
</dbReference>
<protein>
    <recommendedName>
        <fullName evidence="3">Glycosyl transferase family 28 C-terminal domain-containing protein</fullName>
    </recommendedName>
</protein>
<evidence type="ECO:0008006" key="3">
    <source>
        <dbReference type="Google" id="ProtNLM"/>
    </source>
</evidence>
<proteinExistence type="predicted"/>
<dbReference type="SUPFAM" id="SSF53756">
    <property type="entry name" value="UDP-Glycosyltransferase/glycogen phosphorylase"/>
    <property type="match status" value="1"/>
</dbReference>
<evidence type="ECO:0000313" key="2">
    <source>
        <dbReference type="Proteomes" id="UP000249633"/>
    </source>
</evidence>
<name>A0A2W5DBH2_9BURK</name>
<accession>A0A2W5DBH2</accession>
<dbReference type="Proteomes" id="UP000249633">
    <property type="component" value="Unassembled WGS sequence"/>
</dbReference>
<reference evidence="1 2" key="1">
    <citation type="submission" date="2017-08" db="EMBL/GenBank/DDBJ databases">
        <title>Infants hospitalized years apart are colonized by the same room-sourced microbial strains.</title>
        <authorList>
            <person name="Brooks B."/>
            <person name="Olm M.R."/>
            <person name="Firek B.A."/>
            <person name="Baker R."/>
            <person name="Thomas B.C."/>
            <person name="Morowitz M.J."/>
            <person name="Banfield J.F."/>
        </authorList>
    </citation>
    <scope>NUCLEOTIDE SEQUENCE [LARGE SCALE GENOMIC DNA]</scope>
    <source>
        <strain evidence="1">S2_012_000_R2_81</strain>
    </source>
</reference>
<sequence>MTLRVLLACHAGQGVGLGHLTRSLVAARALRRHLQADVHLLIQSEPLQRDDLVAFPHLFVPPDADLGHALEMRRQALAADVMLLDLHPQRPPAALATLLQQWRAAGCRLIAIDGLLAHRPWLDLIFLPSFRFVPPPDLQAGAPIRFGWDCLLLEPLPSGHRRPKGTEVLVLTGGSDATGLGQDWPAELDRQLPPWTHLHWVTGPFAAPPVLPAAPRLAGFEQHVAPAGLGPLMRRASFAVTVFGVSFFELLQHGVPTVVFSPYGDKDQPELEALQAEELAWIARDHQDATEQLARLMADAPLAAAMSQRARDRLGRPGGENLAHAIAELMRSTCPRAS</sequence>
<evidence type="ECO:0000313" key="1">
    <source>
        <dbReference type="EMBL" id="PZP27074.1"/>
    </source>
</evidence>
<dbReference type="AlphaFoldDB" id="A0A2W5DBH2"/>
<gene>
    <name evidence="1" type="ORF">DI603_22820</name>
</gene>